<dbReference type="InterPro" id="IPR004038">
    <property type="entry name" value="Ribosomal_eL8/eL30/eS12/Gad45"/>
</dbReference>
<comment type="caution">
    <text evidence="8">The sequence shown here is derived from an EMBL/GenBank/DDBJ whole genome shotgun (WGS) entry which is preliminary data.</text>
</comment>
<evidence type="ECO:0000313" key="9">
    <source>
        <dbReference type="Proteomes" id="UP001150062"/>
    </source>
</evidence>
<comment type="similarity">
    <text evidence="2 5">Belongs to the eukaryotic ribosomal protein eL8 family.</text>
</comment>
<keyword evidence="9" id="KW-1185">Reference proteome</keyword>
<evidence type="ECO:0000256" key="5">
    <source>
        <dbReference type="RuleBase" id="RU366039"/>
    </source>
</evidence>
<protein>
    <recommendedName>
        <fullName evidence="5">H/ACA ribonucleoprotein complex subunit 2</fullName>
    </recommendedName>
    <alternativeName>
        <fullName evidence="5">Nucleolar protein family A member 2</fullName>
    </alternativeName>
</protein>
<dbReference type="EMBL" id="JAOAOG010000131">
    <property type="protein sequence ID" value="KAJ6246636.1"/>
    <property type="molecule type" value="Genomic_DNA"/>
</dbReference>
<name>A0ABQ8YPW1_9EUKA</name>
<dbReference type="Proteomes" id="UP001150062">
    <property type="component" value="Unassembled WGS sequence"/>
</dbReference>
<evidence type="ECO:0000256" key="1">
    <source>
        <dbReference type="ARBA" id="ARBA00004604"/>
    </source>
</evidence>
<dbReference type="InterPro" id="IPR002415">
    <property type="entry name" value="H/ACA_rnp_Nhp2-like"/>
</dbReference>
<evidence type="ECO:0000313" key="8">
    <source>
        <dbReference type="EMBL" id="KAJ6246636.1"/>
    </source>
</evidence>
<reference evidence="8" key="1">
    <citation type="submission" date="2022-08" db="EMBL/GenBank/DDBJ databases">
        <title>Novel sulfate-reducing endosymbionts in the free-living metamonad Anaeramoeba.</title>
        <authorList>
            <person name="Jerlstrom-Hultqvist J."/>
            <person name="Cepicka I."/>
            <person name="Gallot-Lavallee L."/>
            <person name="Salas-Leiva D."/>
            <person name="Curtis B.A."/>
            <person name="Zahonova K."/>
            <person name="Pipaliya S."/>
            <person name="Dacks J."/>
            <person name="Roger A.J."/>
        </authorList>
    </citation>
    <scope>NUCLEOTIDE SEQUENCE</scope>
    <source>
        <strain evidence="8">Schooner1</strain>
    </source>
</reference>
<evidence type="ECO:0000256" key="3">
    <source>
        <dbReference type="ARBA" id="ARBA00023242"/>
    </source>
</evidence>
<feature type="region of interest" description="Disordered" evidence="6">
    <location>
        <begin position="1"/>
        <end position="61"/>
    </location>
</feature>
<evidence type="ECO:0000256" key="4">
    <source>
        <dbReference type="ARBA" id="ARBA00023274"/>
    </source>
</evidence>
<dbReference type="InterPro" id="IPR029064">
    <property type="entry name" value="Ribosomal_eL30-like_sf"/>
</dbReference>
<proteinExistence type="inferred from homology"/>
<keyword evidence="5" id="KW-0694">RNA-binding</keyword>
<feature type="domain" description="Ribosomal protein eL8/eL30/eS12/Gadd45" evidence="7">
    <location>
        <begin position="73"/>
        <end position="161"/>
    </location>
</feature>
<dbReference type="Pfam" id="PF01248">
    <property type="entry name" value="Ribosomal_L7Ae"/>
    <property type="match status" value="1"/>
</dbReference>
<keyword evidence="4 5" id="KW-0687">Ribonucleoprotein</keyword>
<feature type="compositionally biased region" description="Basic residues" evidence="6">
    <location>
        <begin position="1"/>
        <end position="40"/>
    </location>
</feature>
<gene>
    <name evidence="8" type="ORF">M0813_01885</name>
</gene>
<comment type="function">
    <text evidence="5">Required for ribosome biogenesis. Part of a complex which catalyzes pseudouridylation of rRNA. This involves the isomerization of uridine such that the ribose is subsequently attached to C5, instead of the normal N1. Pseudouridine ('psi') residues may serve to stabilize the conformation of rRNAs.</text>
</comment>
<evidence type="ECO:0000256" key="6">
    <source>
        <dbReference type="SAM" id="MobiDB-lite"/>
    </source>
</evidence>
<keyword evidence="3 5" id="KW-0539">Nucleus</keyword>
<dbReference type="PRINTS" id="PR00881">
    <property type="entry name" value="L7ARS6FAMILY"/>
</dbReference>
<sequence length="178" mass="20315">MNQPKSNKKKKEKKVNKQKKEKKAKNVKKVLKNKKKKQKSEKKNQKLKDLTIPQVPKKDRIKPTAPKKLVVKILDLCKSANQCSQLKKGVNETTKSLKKQNIEFVVLAADTHPLEVLLHIPLLCQDKSVPFCFLPSTVELGRSCEIERPMAACAILQEPGSQLKREIETIKLEIENLM</sequence>
<comment type="function">
    <text evidence="5">Common component of the spliceosome and rRNA processing machinery.</text>
</comment>
<accession>A0ABQ8YPW1</accession>
<dbReference type="PRINTS" id="PR00883">
    <property type="entry name" value="NUCLEARHMG"/>
</dbReference>
<evidence type="ECO:0000259" key="7">
    <source>
        <dbReference type="Pfam" id="PF01248"/>
    </source>
</evidence>
<dbReference type="InterPro" id="IPR018492">
    <property type="entry name" value="Ribosomal_eL8/Nhp2"/>
</dbReference>
<evidence type="ECO:0000256" key="2">
    <source>
        <dbReference type="ARBA" id="ARBA00007337"/>
    </source>
</evidence>
<comment type="subcellular location">
    <subcellularLocation>
        <location evidence="1 5">Nucleus</location>
        <location evidence="1 5">Nucleolus</location>
    </subcellularLocation>
</comment>
<organism evidence="8 9">
    <name type="scientific">Anaeramoeba flamelloides</name>
    <dbReference type="NCBI Taxonomy" id="1746091"/>
    <lineage>
        <taxon>Eukaryota</taxon>
        <taxon>Metamonada</taxon>
        <taxon>Anaeramoebidae</taxon>
        <taxon>Anaeramoeba</taxon>
    </lineage>
</organism>
<dbReference type="Gene3D" id="3.30.1330.30">
    <property type="match status" value="1"/>
</dbReference>
<dbReference type="SUPFAM" id="SSF55315">
    <property type="entry name" value="L30e-like"/>
    <property type="match status" value="1"/>
</dbReference>